<dbReference type="CDD" id="cd03114">
    <property type="entry name" value="MMAA-like"/>
    <property type="match status" value="1"/>
</dbReference>
<dbReference type="GO" id="GO:0005525">
    <property type="term" value="F:GTP binding"/>
    <property type="evidence" value="ECO:0007669"/>
    <property type="project" value="UniProtKB-KW"/>
</dbReference>
<keyword evidence="8" id="KW-1185">Reference proteome</keyword>
<evidence type="ECO:0000256" key="3">
    <source>
        <dbReference type="ARBA" id="ARBA00022801"/>
    </source>
</evidence>
<keyword evidence="7" id="KW-0418">Kinase</keyword>
<dbReference type="GO" id="GO:0016301">
    <property type="term" value="F:kinase activity"/>
    <property type="evidence" value="ECO:0007669"/>
    <property type="project" value="UniProtKB-KW"/>
</dbReference>
<evidence type="ECO:0000256" key="5">
    <source>
        <dbReference type="ARBA" id="ARBA00023186"/>
    </source>
</evidence>
<reference evidence="7 8" key="1">
    <citation type="submission" date="2016-10" db="EMBL/GenBank/DDBJ databases">
        <authorList>
            <person name="de Groot N.N."/>
        </authorList>
    </citation>
    <scope>NUCLEOTIDE SEQUENCE [LARGE SCALE GENOMIC DNA]</scope>
    <source>
        <strain evidence="8">P4-7,KCTC 19426,CECT 7604</strain>
    </source>
</reference>
<dbReference type="GO" id="GO:0003924">
    <property type="term" value="F:GTPase activity"/>
    <property type="evidence" value="ECO:0007669"/>
    <property type="project" value="InterPro"/>
</dbReference>
<dbReference type="SMART" id="SM00382">
    <property type="entry name" value="AAA"/>
    <property type="match status" value="1"/>
</dbReference>
<feature type="domain" description="AAA+ ATPase" evidence="6">
    <location>
        <begin position="46"/>
        <end position="217"/>
    </location>
</feature>
<evidence type="ECO:0000313" key="8">
    <source>
        <dbReference type="Proteomes" id="UP000198741"/>
    </source>
</evidence>
<evidence type="ECO:0000256" key="1">
    <source>
        <dbReference type="ARBA" id="ARBA00009625"/>
    </source>
</evidence>
<dbReference type="InterPro" id="IPR005129">
    <property type="entry name" value="GTPase_ArgK"/>
</dbReference>
<dbReference type="Proteomes" id="UP000198741">
    <property type="component" value="Chromosome I"/>
</dbReference>
<keyword evidence="4" id="KW-0342">GTP-binding</keyword>
<keyword evidence="7" id="KW-0808">Transferase</keyword>
<keyword evidence="2" id="KW-0547">Nucleotide-binding</keyword>
<gene>
    <name evidence="7" type="ORF">SAMN04515671_3651</name>
</gene>
<name>A0A1H0RM02_9ACTN</name>
<dbReference type="STRING" id="1090615.SAMN04515671_3651"/>
<sequence>MTSAPELVTAALGGSVRAVARLISRVESGGRSAREVSTALAGRPREAAVWGLTGPPGVGKSTITAALIGQLRRSGRTVAVLAIDPSSPFSGGALLGDRVRMTEHVTDPGVFIRSMSSRGHLGGLSSATPGAVDLLSALGFDVVLVETVGVGQNEVDVLRLADTVVVVVAPGAGDGIQAAKAGILEIADLLVVNKGDREGAAATVRELKSMIALGRARTARRGDWRIPVLTTTATADIGIPELLVQIRAHSTFSAETGLRERRRSDRAAVAIETVVLDHVHRLLAGPNGRAELENGAARMAEQGDDAHSGAAVLWAWIAGQPFV</sequence>
<dbReference type="Pfam" id="PF03308">
    <property type="entry name" value="MeaB"/>
    <property type="match status" value="1"/>
</dbReference>
<dbReference type="EMBL" id="LT629710">
    <property type="protein sequence ID" value="SDP30507.1"/>
    <property type="molecule type" value="Genomic_DNA"/>
</dbReference>
<dbReference type="InterPro" id="IPR052040">
    <property type="entry name" value="GTPase/Isobutyryl-CoA_mutase"/>
</dbReference>
<protein>
    <submittedName>
        <fullName evidence="7">LAO/AO transport system kinase</fullName>
    </submittedName>
</protein>
<evidence type="ECO:0000259" key="6">
    <source>
        <dbReference type="SMART" id="SM00382"/>
    </source>
</evidence>
<dbReference type="SUPFAM" id="SSF52540">
    <property type="entry name" value="P-loop containing nucleoside triphosphate hydrolases"/>
    <property type="match status" value="1"/>
</dbReference>
<comment type="similarity">
    <text evidence="1">Belongs to the SIMIBI class G3E GTPase family. ArgK/MeaB subfamily.</text>
</comment>
<evidence type="ECO:0000256" key="4">
    <source>
        <dbReference type="ARBA" id="ARBA00023134"/>
    </source>
</evidence>
<keyword evidence="3" id="KW-0378">Hydrolase</keyword>
<dbReference type="AlphaFoldDB" id="A0A1H0RM02"/>
<organism evidence="7 8">
    <name type="scientific">Nakamurella panacisegetis</name>
    <dbReference type="NCBI Taxonomy" id="1090615"/>
    <lineage>
        <taxon>Bacteria</taxon>
        <taxon>Bacillati</taxon>
        <taxon>Actinomycetota</taxon>
        <taxon>Actinomycetes</taxon>
        <taxon>Nakamurellales</taxon>
        <taxon>Nakamurellaceae</taxon>
        <taxon>Nakamurella</taxon>
    </lineage>
</organism>
<dbReference type="PANTHER" id="PTHR43087">
    <property type="entry name" value="LYSINE/ARGININE/ORNITHINE TRANSPORT SYSTEM KINASE"/>
    <property type="match status" value="1"/>
</dbReference>
<proteinExistence type="inferred from homology"/>
<dbReference type="NCBIfam" id="TIGR00750">
    <property type="entry name" value="lao"/>
    <property type="match status" value="1"/>
</dbReference>
<dbReference type="PANTHER" id="PTHR43087:SF1">
    <property type="entry name" value="LAO_AO TRANSPORT SYSTEM ATPASE"/>
    <property type="match status" value="1"/>
</dbReference>
<evidence type="ECO:0000313" key="7">
    <source>
        <dbReference type="EMBL" id="SDP30507.1"/>
    </source>
</evidence>
<dbReference type="InterPro" id="IPR027417">
    <property type="entry name" value="P-loop_NTPase"/>
</dbReference>
<keyword evidence="5" id="KW-0143">Chaperone</keyword>
<dbReference type="Gene3D" id="3.40.50.300">
    <property type="entry name" value="P-loop containing nucleotide triphosphate hydrolases"/>
    <property type="match status" value="1"/>
</dbReference>
<dbReference type="InterPro" id="IPR003593">
    <property type="entry name" value="AAA+_ATPase"/>
</dbReference>
<accession>A0A1H0RM02</accession>
<evidence type="ECO:0000256" key="2">
    <source>
        <dbReference type="ARBA" id="ARBA00022741"/>
    </source>
</evidence>